<dbReference type="Proteomes" id="UP001596292">
    <property type="component" value="Unassembled WGS sequence"/>
</dbReference>
<dbReference type="InterPro" id="IPR029060">
    <property type="entry name" value="PIN-like_dom_sf"/>
</dbReference>
<accession>A0ABW2BLM8</accession>
<dbReference type="Gene3D" id="3.40.50.1010">
    <property type="entry name" value="5'-nuclease"/>
    <property type="match status" value="1"/>
</dbReference>
<sequence>MKVAFDTNVLMYAEGIDTVEKRDIAIGVIGEIPRDKAVIPLQALGESFHVLIRKGKRTRSEARTTILNWIDTYSTVPTTAEVLAAAADLAAEHRLAIWDAVILAAASQAGCRLLLTEDLQDGFRWGGVTIANPFASPRHLLLEGILARSGPLS</sequence>
<organism evidence="2 3">
    <name type="scientific">Methylobacterium komagatae</name>
    <dbReference type="NCBI Taxonomy" id="374425"/>
    <lineage>
        <taxon>Bacteria</taxon>
        <taxon>Pseudomonadati</taxon>
        <taxon>Pseudomonadota</taxon>
        <taxon>Alphaproteobacteria</taxon>
        <taxon>Hyphomicrobiales</taxon>
        <taxon>Methylobacteriaceae</taxon>
        <taxon>Methylobacterium</taxon>
    </lineage>
</organism>
<name>A0ABW2BLM8_9HYPH</name>
<gene>
    <name evidence="2" type="ORF">ACFQE0_16765</name>
</gene>
<comment type="caution">
    <text evidence="2">The sequence shown here is derived from an EMBL/GenBank/DDBJ whole genome shotgun (WGS) entry which is preliminary data.</text>
</comment>
<feature type="domain" description="PIN" evidence="1">
    <location>
        <begin position="5"/>
        <end position="118"/>
    </location>
</feature>
<dbReference type="EMBL" id="JBHSWN010000001">
    <property type="protein sequence ID" value="MFC6791120.1"/>
    <property type="molecule type" value="Genomic_DNA"/>
</dbReference>
<dbReference type="CDD" id="cd18692">
    <property type="entry name" value="PIN_VapC-like"/>
    <property type="match status" value="1"/>
</dbReference>
<keyword evidence="3" id="KW-1185">Reference proteome</keyword>
<proteinExistence type="predicted"/>
<evidence type="ECO:0000259" key="1">
    <source>
        <dbReference type="Pfam" id="PF01850"/>
    </source>
</evidence>
<dbReference type="Pfam" id="PF01850">
    <property type="entry name" value="PIN"/>
    <property type="match status" value="1"/>
</dbReference>
<protein>
    <submittedName>
        <fullName evidence="2">PIN domain-containing protein</fullName>
    </submittedName>
</protein>
<dbReference type="SUPFAM" id="SSF88723">
    <property type="entry name" value="PIN domain-like"/>
    <property type="match status" value="1"/>
</dbReference>
<evidence type="ECO:0000313" key="2">
    <source>
        <dbReference type="EMBL" id="MFC6791120.1"/>
    </source>
</evidence>
<dbReference type="RefSeq" id="WP_378971667.1">
    <property type="nucleotide sequence ID" value="NZ_JBHSWN010000001.1"/>
</dbReference>
<reference evidence="3" key="1">
    <citation type="journal article" date="2019" name="Int. J. Syst. Evol. Microbiol.">
        <title>The Global Catalogue of Microorganisms (GCM) 10K type strain sequencing project: providing services to taxonomists for standard genome sequencing and annotation.</title>
        <authorList>
            <consortium name="The Broad Institute Genomics Platform"/>
            <consortium name="The Broad Institute Genome Sequencing Center for Infectious Disease"/>
            <person name="Wu L."/>
            <person name="Ma J."/>
        </authorList>
    </citation>
    <scope>NUCLEOTIDE SEQUENCE [LARGE SCALE GENOMIC DNA]</scope>
    <source>
        <strain evidence="3">CCUG 48316</strain>
    </source>
</reference>
<dbReference type="InterPro" id="IPR002716">
    <property type="entry name" value="PIN_dom"/>
</dbReference>
<evidence type="ECO:0000313" key="3">
    <source>
        <dbReference type="Proteomes" id="UP001596292"/>
    </source>
</evidence>